<keyword evidence="3" id="KW-1185">Reference proteome</keyword>
<evidence type="ECO:0000259" key="1">
    <source>
        <dbReference type="Pfam" id="PF09832"/>
    </source>
</evidence>
<evidence type="ECO:0000313" key="3">
    <source>
        <dbReference type="Proteomes" id="UP000276254"/>
    </source>
</evidence>
<proteinExistence type="predicted"/>
<name>A0A494TBA9_SPHPE</name>
<dbReference type="Proteomes" id="UP000276254">
    <property type="component" value="Chromosome"/>
</dbReference>
<dbReference type="EMBL" id="CP032829">
    <property type="protein sequence ID" value="AYJ86687.1"/>
    <property type="molecule type" value="Genomic_DNA"/>
</dbReference>
<dbReference type="Pfam" id="PF09832">
    <property type="entry name" value="DUF2059"/>
    <property type="match status" value="1"/>
</dbReference>
<sequence length="266" mass="29365">MGDPRWPRRQRSYAPVFEAKGGGNEEGGVKTTLKFLSILAYALPSVVTAAPVTAQVNPKITASPEALEIVAKVFPVGSYRKLMTGSLQQIMSGMSDQIGTMPIREFAKVAGVDQTTLARIDKTTMGEIMEILDPAYRDRMRLMMNGMFAELTNVMEKQEPAIRQGLAEAYTGHFTPIQLHEITAFFGTPTGKDYASQQMFLMTDPAVMTKIQAMMPEMMRAMPDILSRAVKATEGLPKPKTYDQLTPNERNQLAKLLGIDPGKMNK</sequence>
<protein>
    <submittedName>
        <fullName evidence="2">DUF2059 domain-containing protein</fullName>
    </submittedName>
</protein>
<organism evidence="2 3">
    <name type="scientific">Sphingomonas paeninsulae</name>
    <dbReference type="NCBI Taxonomy" id="2319844"/>
    <lineage>
        <taxon>Bacteria</taxon>
        <taxon>Pseudomonadati</taxon>
        <taxon>Pseudomonadota</taxon>
        <taxon>Alphaproteobacteria</taxon>
        <taxon>Sphingomonadales</taxon>
        <taxon>Sphingomonadaceae</taxon>
        <taxon>Sphingomonas</taxon>
    </lineage>
</organism>
<feature type="domain" description="DUF2059" evidence="1">
    <location>
        <begin position="162"/>
        <end position="220"/>
    </location>
</feature>
<dbReference type="InterPro" id="IPR018637">
    <property type="entry name" value="DUF2059"/>
</dbReference>
<reference evidence="2 3" key="1">
    <citation type="submission" date="2018-09" db="EMBL/GenBank/DDBJ databases">
        <title>Sphingomonas peninsula sp. nov., isolated from fildes peninsula, Antarctic soil.</title>
        <authorList>
            <person name="Yingchao G."/>
        </authorList>
    </citation>
    <scope>NUCLEOTIDE SEQUENCE [LARGE SCALE GENOMIC DNA]</scope>
    <source>
        <strain evidence="2 3">YZ-8</strain>
    </source>
</reference>
<dbReference type="KEGG" id="spha:D3Y57_12860"/>
<dbReference type="OrthoDB" id="7409988at2"/>
<evidence type="ECO:0000313" key="2">
    <source>
        <dbReference type="EMBL" id="AYJ86687.1"/>
    </source>
</evidence>
<accession>A0A494TBA9</accession>
<dbReference type="AlphaFoldDB" id="A0A494TBA9"/>
<gene>
    <name evidence="2" type="ORF">D3Y57_12860</name>
</gene>